<feature type="binding site" evidence="6">
    <location>
        <position position="392"/>
    </location>
    <ligand>
        <name>substrate</name>
    </ligand>
</feature>
<dbReference type="InterPro" id="IPR006047">
    <property type="entry name" value="GH13_cat_dom"/>
</dbReference>
<sequence length="472" mass="54714">MELNNKIMLITYADSLGKNLKELDTVLHTYLKNEVGGVHILPFFPSSADRGFAPLCYDQAAAEFGTFEDIKKISRDYYLMFDFMVNHISRSSVYFKDFEEKKELSAYRDMFIRYKDFWDQGEPTEEEVDLIYKRKPRAPYTEVQFKNGDVEKVWCTFCEEQIDLDVRTKTTKEFIRKSLSGMCENGASIIRLDAFAYAVKKKNTNCFFVEPDIWELLHDIQDIVSSKGVDILPEIHEHYTIQMKIAKQGFWIYDFALPVLVLNALYTGNGTYLKRWLEMSPKKQFTTLDTHDGIGIVDARDLMPDEAIEETKEKMFTKGANVKKIYNTAAYNNLDIYQVNTTYYSALGDRDDAYLLARAIQFFAPGIPQVYYVGLLAGSNDIELMEKTKNGRDINRHGYSLEEIAGEMNRPVVKRLFELMRFRNTHPAFALDGNMEVKLKKDHQLTIIRTWGTFYAALTADLKSFEFDISHN</sequence>
<feature type="active site" description="Nucleophile" evidence="5">
    <location>
        <position position="193"/>
    </location>
</feature>
<gene>
    <name evidence="8" type="primary">gtfA</name>
    <name evidence="8" type="ORF">DS742_00545</name>
</gene>
<dbReference type="InterPro" id="IPR045857">
    <property type="entry name" value="O16G_dom_2"/>
</dbReference>
<comment type="similarity">
    <text evidence="1 4">Belongs to the glycosyl hydrolase 13 family. Sucrose phosphorylase subfamily.</text>
</comment>
<comment type="catalytic activity">
    <reaction evidence="4">
        <text>sucrose 6(F)-phosphate + phosphate = beta-D-fructose 6-phosphate + alpha-D-glucose 1-phosphate</text>
        <dbReference type="Rhea" id="RHEA:38863"/>
        <dbReference type="ChEBI" id="CHEBI:43474"/>
        <dbReference type="ChEBI" id="CHEBI:57634"/>
        <dbReference type="ChEBI" id="CHEBI:57723"/>
        <dbReference type="ChEBI" id="CHEBI:58601"/>
        <dbReference type="EC" id="2.4.1.329"/>
    </reaction>
</comment>
<evidence type="ECO:0000313" key="8">
    <source>
        <dbReference type="EMBL" id="RFZ80982.1"/>
    </source>
</evidence>
<dbReference type="InterPro" id="IPR017853">
    <property type="entry name" value="GH"/>
</dbReference>
<dbReference type="GO" id="GO:0004645">
    <property type="term" value="F:1,4-alpha-oligoglucan phosphorylase activity"/>
    <property type="evidence" value="ECO:0007669"/>
    <property type="project" value="UniProtKB-UniRule"/>
</dbReference>
<keyword evidence="3 4" id="KW-0808">Transferase</keyword>
<dbReference type="PANTHER" id="PTHR38784">
    <property type="entry name" value="SUCROSE PHOSPHORYLASE"/>
    <property type="match status" value="1"/>
</dbReference>
<dbReference type="Proteomes" id="UP000260680">
    <property type="component" value="Unassembled WGS sequence"/>
</dbReference>
<dbReference type="SUPFAM" id="SSF51445">
    <property type="entry name" value="(Trans)glycosidases"/>
    <property type="match status" value="1"/>
</dbReference>
<dbReference type="CDD" id="cd11355">
    <property type="entry name" value="AmyAc_Sucrose_phosphorylase"/>
    <property type="match status" value="1"/>
</dbReference>
<dbReference type="InterPro" id="IPR016377">
    <property type="entry name" value="Sucrose_GGa_phosphorylase-rel"/>
</dbReference>
<dbReference type="GO" id="GO:0005975">
    <property type="term" value="P:carbohydrate metabolic process"/>
    <property type="evidence" value="ECO:0007669"/>
    <property type="project" value="InterPro"/>
</dbReference>
<comment type="caution">
    <text evidence="8">The sequence shown here is derived from an EMBL/GenBank/DDBJ whole genome shotgun (WGS) entry which is preliminary data.</text>
</comment>
<evidence type="ECO:0000313" key="9">
    <source>
        <dbReference type="Proteomes" id="UP000260680"/>
    </source>
</evidence>
<feature type="binding site" evidence="6">
    <location>
        <begin position="291"/>
        <end position="292"/>
    </location>
    <ligand>
        <name>substrate</name>
    </ligand>
</feature>
<evidence type="ECO:0000256" key="2">
    <source>
        <dbReference type="ARBA" id="ARBA00022676"/>
    </source>
</evidence>
<evidence type="ECO:0000256" key="6">
    <source>
        <dbReference type="PIRSR" id="PIRSR003059-2"/>
    </source>
</evidence>
<dbReference type="RefSeq" id="WP_117415083.1">
    <property type="nucleotide sequence ID" value="NZ_QOHO01000002.1"/>
</dbReference>
<dbReference type="OrthoDB" id="9805159at2"/>
<feature type="binding site" evidence="6">
    <location>
        <begin position="335"/>
        <end position="338"/>
    </location>
    <ligand>
        <name>substrate</name>
    </ligand>
</feature>
<dbReference type="AlphaFoldDB" id="A0A3E2NJ01"/>
<dbReference type="InterPro" id="IPR022527">
    <property type="entry name" value="Sucrose_phospho"/>
</dbReference>
<feature type="binding site" evidence="6">
    <location>
        <position position="49"/>
    </location>
    <ligand>
        <name>substrate</name>
    </ligand>
</feature>
<protein>
    <recommendedName>
        <fullName evidence="4">Sucrose 6(F)-phosphate phosphorylase</fullName>
        <ecNumber evidence="4">2.4.1.329</ecNumber>
    </recommendedName>
</protein>
<dbReference type="PANTHER" id="PTHR38784:SF1">
    <property type="entry name" value="SUCROSE PHOSPHORYLASE"/>
    <property type="match status" value="1"/>
</dbReference>
<feature type="binding site" evidence="6">
    <location>
        <begin position="191"/>
        <end position="193"/>
    </location>
    <ligand>
        <name>substrate</name>
    </ligand>
</feature>
<dbReference type="PIRSF" id="PIRSF003059">
    <property type="entry name" value="Sucrose_phosphorylase"/>
    <property type="match status" value="1"/>
</dbReference>
<keyword evidence="2 4" id="KW-0328">Glycosyltransferase</keyword>
<evidence type="ECO:0000256" key="5">
    <source>
        <dbReference type="PIRSR" id="PIRSR003059-1"/>
    </source>
</evidence>
<dbReference type="SMART" id="SM00642">
    <property type="entry name" value="Aamy"/>
    <property type="match status" value="1"/>
</dbReference>
<evidence type="ECO:0000256" key="4">
    <source>
        <dbReference type="PIRNR" id="PIRNR003059"/>
    </source>
</evidence>
<dbReference type="Gene3D" id="3.20.20.80">
    <property type="entry name" value="Glycosidases"/>
    <property type="match status" value="1"/>
</dbReference>
<proteinExistence type="inferred from homology"/>
<dbReference type="Pfam" id="PF00128">
    <property type="entry name" value="Alpha-amylase"/>
    <property type="match status" value="1"/>
</dbReference>
<dbReference type="NCBIfam" id="TIGR03852">
    <property type="entry name" value="sucrose_gtfA"/>
    <property type="match status" value="1"/>
</dbReference>
<organism evidence="8 9">
    <name type="scientific">Lacrimispora amygdalina</name>
    <dbReference type="NCBI Taxonomy" id="253257"/>
    <lineage>
        <taxon>Bacteria</taxon>
        <taxon>Bacillati</taxon>
        <taxon>Bacillota</taxon>
        <taxon>Clostridia</taxon>
        <taxon>Lachnospirales</taxon>
        <taxon>Lachnospiraceae</taxon>
        <taxon>Lacrimispora</taxon>
    </lineage>
</organism>
<feature type="binding site" evidence="6">
    <location>
        <position position="87"/>
    </location>
    <ligand>
        <name>substrate</name>
    </ligand>
</feature>
<dbReference type="EC" id="2.4.1.329" evidence="4"/>
<name>A0A3E2NJ01_9FIRM</name>
<feature type="domain" description="Glycosyl hydrolase family 13 catalytic" evidence="7">
    <location>
        <begin position="6"/>
        <end position="396"/>
    </location>
</feature>
<accession>A0A3E2NJ01</accession>
<evidence type="ECO:0000256" key="3">
    <source>
        <dbReference type="ARBA" id="ARBA00022679"/>
    </source>
</evidence>
<evidence type="ECO:0000259" key="7">
    <source>
        <dbReference type="SMART" id="SM00642"/>
    </source>
</evidence>
<feature type="binding site" evidence="6">
    <location>
        <position position="234"/>
    </location>
    <ligand>
        <name>substrate</name>
    </ligand>
</feature>
<dbReference type="Gene3D" id="3.90.400.10">
    <property type="entry name" value="Oligo-1,6-glucosidase, Domain 2"/>
    <property type="match status" value="1"/>
</dbReference>
<reference evidence="8 9" key="1">
    <citation type="submission" date="2018-07" db="EMBL/GenBank/DDBJ databases">
        <title>New species, Clostridium PI-S10-A1B.</title>
        <authorList>
            <person name="Krishna G."/>
            <person name="Summeta K."/>
            <person name="Shikha S."/>
            <person name="Prabhu P.B."/>
            <person name="Suresh K."/>
        </authorList>
    </citation>
    <scope>NUCLEOTIDE SEQUENCE [LARGE SCALE GENOMIC DNA]</scope>
    <source>
        <strain evidence="8 9">PI-S10-A1B</strain>
    </source>
</reference>
<dbReference type="EMBL" id="QOHO01000002">
    <property type="protein sequence ID" value="RFZ80982.1"/>
    <property type="molecule type" value="Genomic_DNA"/>
</dbReference>
<evidence type="ECO:0000256" key="1">
    <source>
        <dbReference type="ARBA" id="ARBA00008452"/>
    </source>
</evidence>
<feature type="active site" description="Proton donor" evidence="5">
    <location>
        <position position="234"/>
    </location>
</feature>